<dbReference type="Pfam" id="PF13374">
    <property type="entry name" value="TPR_10"/>
    <property type="match status" value="2"/>
</dbReference>
<dbReference type="Gene3D" id="1.25.40.10">
    <property type="entry name" value="Tetratricopeptide repeat domain"/>
    <property type="match status" value="5"/>
</dbReference>
<protein>
    <recommendedName>
        <fullName evidence="3">Tetratricopeptide repeat protein</fullName>
    </recommendedName>
</protein>
<reference evidence="1 2" key="1">
    <citation type="submission" date="2020-08" db="EMBL/GenBank/DDBJ databases">
        <title>Genomic Encyclopedia of Type Strains, Phase III (KMG-III): the genomes of soil and plant-associated and newly described type strains.</title>
        <authorList>
            <person name="Whitman W."/>
        </authorList>
    </citation>
    <scope>NUCLEOTIDE SEQUENCE [LARGE SCALE GENOMIC DNA]</scope>
    <source>
        <strain evidence="1 2">CECT 3237</strain>
    </source>
</reference>
<comment type="caution">
    <text evidence="1">The sequence shown here is derived from an EMBL/GenBank/DDBJ whole genome shotgun (WGS) entry which is preliminary data.</text>
</comment>
<dbReference type="SUPFAM" id="SSF48452">
    <property type="entry name" value="TPR-like"/>
    <property type="match status" value="4"/>
</dbReference>
<dbReference type="SMART" id="SM00028">
    <property type="entry name" value="TPR"/>
    <property type="match status" value="9"/>
</dbReference>
<dbReference type="PANTHER" id="PTHR19959:SF119">
    <property type="entry name" value="FUNGAL LIPASE-LIKE DOMAIN-CONTAINING PROTEIN"/>
    <property type="match status" value="1"/>
</dbReference>
<name>A0A7W4ZKX6_9ACTN</name>
<sequence>MTPASSDRRTAWPPWSADAAPADLARYVVPHAVRMHARIPGPSDAPVLQRLRVIWDRLRQAGIGYAHEPVDSGPDGQWIRPPAEVLVAPRNGTCLDLAVLLAGAFRHAGLRTAVVVLDAAEPGRPGHALVAVAPAGTWPAGLPGEGVWSAPPRELPDEVQTGLDGPPRSMLVLDPNGISHPVGVAGPGTDTDLATAAATGYAQLTSNAYRWRVGVPADPDVTPYTPAALPAVLPLRDPYREPGTAESALRLLRAEFQVTPFQSRDELTVLSGLCEDTVRGPHTTIAVITGRGGSGKTRLGLELVDRTARAGWYAGVLREKAGTGRSWEWLAEVTAPLLVLVDYADARAGSTIDLLRVVARRPRPAVVVLTAREREGEWLTRITDALESDAHPHRLENIELPDAHPRPEDLFLHTCAAVRQGPHAGPPRLPDPDRGTRWTSLDLVLLGWLAARGQDTLPVTSAALYDEVLRHERRYWNTTFEHRTGTPLRFTGLIAEAAACLTLLTPAPHRAAEALTAVARLAEADDLRQQIADTLVTCMDPGPGEYVAIRPDPVGDHHLLTTLEQRPDLLERCLRVGSLLDEDDLGEGLRSALTVLTRAGRNDEPAAAAHIEALLRSEPGRWPLAATVAAALGGAARTVLEELAAASDTPLPLDDVSAALPFGAASLWRLALIVDERRLEDGRAGGAEPDELGELLFLASRRRDDAGDRSGALEAIEEAVPLYSDLALLDPGLHLPNLAGAFNDLATHRGATGDRYGAVDAAESAVRLQRRLVAELGPEHEESLARSLNTLATSRAATDDRAGALSAADEAVRIHRNLVRTATPQGLRDAYVSDLAVSLGNLSHCRSAMEDREGARAAGEEAVTLRRGLLSGQTDDTAADLAHALNNVSGHRSAAGDDAAALEAAVESTALYRHLVVLNRAVFTEELAASLNNLSVCRSRTGDSEAALEDAEEATALYRALAADDADVFAADLAMSLNTLGNRRAETGDRHGAVAAAGEAVDLYRGLFDEDQDVYVLDLAGALGNLSAGRAADGDTGGALEAAEEAARLCRHASDTKGGAFAAETARALNTLSLRRSDAGDQTGALAVAREAVAIRRQLASAEPGAFTRELAISLNNLAHRLWLVGDRPGAAKAGEEAVASYRRLAAVNRAAVLPDLAAAVNNLSVLVGEAGDRERALILDEEAIGLFRELAGINGDAWNPGLAGALNNRSVKLTEAGDHERASEAAEASVALYRELATVNREGFLPDLAMAVNNLARCRYESENLPEALSAAQEAVALYREAVTERGDAFTADLARALNNQSAVRADTEDHQGALDSAEEAVRLYRASMAAHPTALVPDLCKALNNVSSARLALRDRGGALEAVREAAELLRALVLAEPAFAFDLAVTLGTLASALYLTQDFEGALAAGQEGVELLRDLAGDDPASFTPELAVATWALAELLMIRSPAEASAVWEASADAVPEGHGRAEVRAGAADWYASRGEGPAAAEDLVRAAELAHREDDLAPAYLTRRVRQQIRTVALSFEPPPSGLPEWAVSPVPDADLELIRSWRAAPDWPDAETVLRARADVVTGSTVAVGVDIHVMLRPDDDSLRQLRELVCAVERQGLEAVLAERRERHAVEELVRAWMDQPTREQWLGYLETHREHLCADAAAEVLAASTAPSAGEHAAVAALARTMSMQTVAGLVTHAATAADHALEALERADPARLRLLTDANPAALDEPGAGFVLRAALDLDQGDLESAVQEMRAGAAVATPIQRRARAVNLARWAARAAPDHVAAINTLIDVLGDPSDQE</sequence>
<gene>
    <name evidence="1" type="ORF">FHS41_000880</name>
</gene>
<dbReference type="PANTHER" id="PTHR19959">
    <property type="entry name" value="KINESIN LIGHT CHAIN"/>
    <property type="match status" value="1"/>
</dbReference>
<dbReference type="InterPro" id="IPR011990">
    <property type="entry name" value="TPR-like_helical_dom_sf"/>
</dbReference>
<organism evidence="1 2">
    <name type="scientific">Streptomyces violarus</name>
    <dbReference type="NCBI Taxonomy" id="67380"/>
    <lineage>
        <taxon>Bacteria</taxon>
        <taxon>Bacillati</taxon>
        <taxon>Actinomycetota</taxon>
        <taxon>Actinomycetes</taxon>
        <taxon>Kitasatosporales</taxon>
        <taxon>Streptomycetaceae</taxon>
        <taxon>Streptomyces</taxon>
    </lineage>
</organism>
<evidence type="ECO:0000313" key="2">
    <source>
        <dbReference type="Proteomes" id="UP000572907"/>
    </source>
</evidence>
<dbReference type="RefSeq" id="WP_184587866.1">
    <property type="nucleotide sequence ID" value="NZ_BMUP01000001.1"/>
</dbReference>
<keyword evidence="2" id="KW-1185">Reference proteome</keyword>
<dbReference type="Proteomes" id="UP000572907">
    <property type="component" value="Unassembled WGS sequence"/>
</dbReference>
<proteinExistence type="predicted"/>
<dbReference type="InterPro" id="IPR019734">
    <property type="entry name" value="TPR_rpt"/>
</dbReference>
<accession>A0A7W4ZKX6</accession>
<evidence type="ECO:0008006" key="3">
    <source>
        <dbReference type="Google" id="ProtNLM"/>
    </source>
</evidence>
<evidence type="ECO:0000313" key="1">
    <source>
        <dbReference type="EMBL" id="MBB3074411.1"/>
    </source>
</evidence>
<dbReference type="EMBL" id="JACHXE010000001">
    <property type="protein sequence ID" value="MBB3074411.1"/>
    <property type="molecule type" value="Genomic_DNA"/>
</dbReference>